<keyword evidence="2" id="KW-1185">Reference proteome</keyword>
<dbReference type="AlphaFoldDB" id="A0A834NX06"/>
<protein>
    <submittedName>
        <fullName evidence="1">Uncharacterized protein</fullName>
    </submittedName>
</protein>
<organism evidence="1 2">
    <name type="scientific">Vespula pensylvanica</name>
    <name type="common">Western yellow jacket</name>
    <name type="synonym">Wasp</name>
    <dbReference type="NCBI Taxonomy" id="30213"/>
    <lineage>
        <taxon>Eukaryota</taxon>
        <taxon>Metazoa</taxon>
        <taxon>Ecdysozoa</taxon>
        <taxon>Arthropoda</taxon>
        <taxon>Hexapoda</taxon>
        <taxon>Insecta</taxon>
        <taxon>Pterygota</taxon>
        <taxon>Neoptera</taxon>
        <taxon>Endopterygota</taxon>
        <taxon>Hymenoptera</taxon>
        <taxon>Apocrita</taxon>
        <taxon>Aculeata</taxon>
        <taxon>Vespoidea</taxon>
        <taxon>Vespidae</taxon>
        <taxon>Vespinae</taxon>
        <taxon>Vespula</taxon>
    </lineage>
</organism>
<name>A0A834NX06_VESPE</name>
<evidence type="ECO:0000313" key="1">
    <source>
        <dbReference type="EMBL" id="KAF7420090.1"/>
    </source>
</evidence>
<dbReference type="Proteomes" id="UP000600918">
    <property type="component" value="Unassembled WGS sequence"/>
</dbReference>
<gene>
    <name evidence="1" type="ORF">H0235_010387</name>
</gene>
<dbReference type="EMBL" id="JACSDY010000009">
    <property type="protein sequence ID" value="KAF7420090.1"/>
    <property type="molecule type" value="Genomic_DNA"/>
</dbReference>
<sequence>MGSDEEECLLALVLSHRTCSASTLYDSLLGVYPFAPNVEYIQHIQWDPRWIYPAYTKQPIETDISGINDLAHRVVRRRKPAIFAT</sequence>
<reference evidence="1" key="1">
    <citation type="journal article" date="2020" name="G3 (Bethesda)">
        <title>High-Quality Assemblies for Three Invasive Social Wasps from the &lt;i&gt;Vespula&lt;/i&gt; Genus.</title>
        <authorList>
            <person name="Harrop T.W.R."/>
            <person name="Guhlin J."/>
            <person name="McLaughlin G.M."/>
            <person name="Permina E."/>
            <person name="Stockwell P."/>
            <person name="Gilligan J."/>
            <person name="Le Lec M.F."/>
            <person name="Gruber M.A.M."/>
            <person name="Quinn O."/>
            <person name="Lovegrove M."/>
            <person name="Duncan E.J."/>
            <person name="Remnant E.J."/>
            <person name="Van Eeckhoven J."/>
            <person name="Graham B."/>
            <person name="Knapp R.A."/>
            <person name="Langford K.W."/>
            <person name="Kronenberg Z."/>
            <person name="Press M.O."/>
            <person name="Eacker S.M."/>
            <person name="Wilson-Rankin E.E."/>
            <person name="Purcell J."/>
            <person name="Lester P.J."/>
            <person name="Dearden P.K."/>
        </authorList>
    </citation>
    <scope>NUCLEOTIDE SEQUENCE</scope>
    <source>
        <strain evidence="1">Volc-1</strain>
    </source>
</reference>
<evidence type="ECO:0000313" key="2">
    <source>
        <dbReference type="Proteomes" id="UP000600918"/>
    </source>
</evidence>
<accession>A0A834NX06</accession>
<proteinExistence type="predicted"/>
<comment type="caution">
    <text evidence="1">The sequence shown here is derived from an EMBL/GenBank/DDBJ whole genome shotgun (WGS) entry which is preliminary data.</text>
</comment>